<comment type="cofactor">
    <cofactor evidence="1">
        <name>Mg(2+)</name>
        <dbReference type="ChEBI" id="CHEBI:18420"/>
    </cofactor>
</comment>
<dbReference type="SFLD" id="SFLDG01135">
    <property type="entry name" value="C1.5.6:_HAD__Beta-PGM__Phospha"/>
    <property type="match status" value="1"/>
</dbReference>
<keyword evidence="3" id="KW-0479">Metal-binding</keyword>
<dbReference type="InterPro" id="IPR036412">
    <property type="entry name" value="HAD-like_sf"/>
</dbReference>
<reference evidence="6 7" key="1">
    <citation type="submission" date="2024-06" db="EMBL/GenBank/DDBJ databases">
        <title>The Natural Products Discovery Center: Release of the First 8490 Sequenced Strains for Exploring Actinobacteria Biosynthetic Diversity.</title>
        <authorList>
            <person name="Kalkreuter E."/>
            <person name="Kautsar S.A."/>
            <person name="Yang D."/>
            <person name="Bader C.D."/>
            <person name="Teijaro C.N."/>
            <person name="Fluegel L."/>
            <person name="Davis C.M."/>
            <person name="Simpson J.R."/>
            <person name="Lauterbach L."/>
            <person name="Steele A.D."/>
            <person name="Gui C."/>
            <person name="Meng S."/>
            <person name="Li G."/>
            <person name="Viehrig K."/>
            <person name="Ye F."/>
            <person name="Su P."/>
            <person name="Kiefer A.F."/>
            <person name="Nichols A."/>
            <person name="Cepeda A.J."/>
            <person name="Yan W."/>
            <person name="Fan B."/>
            <person name="Jiang Y."/>
            <person name="Adhikari A."/>
            <person name="Zheng C.-J."/>
            <person name="Schuster L."/>
            <person name="Cowan T.M."/>
            <person name="Smanski M.J."/>
            <person name="Chevrette M.G."/>
            <person name="De Carvalho L.P.S."/>
            <person name="Shen B."/>
        </authorList>
    </citation>
    <scope>NUCLEOTIDE SEQUENCE [LARGE SCALE GENOMIC DNA]</scope>
    <source>
        <strain evidence="6 7">NPDC001615</strain>
    </source>
</reference>
<keyword evidence="7" id="KW-1185">Reference proteome</keyword>
<organism evidence="6 7">
    <name type="scientific">Streptomyces violaceorubidus</name>
    <dbReference type="NCBI Taxonomy" id="284042"/>
    <lineage>
        <taxon>Bacteria</taxon>
        <taxon>Bacillati</taxon>
        <taxon>Actinomycetota</taxon>
        <taxon>Actinomycetes</taxon>
        <taxon>Kitasatosporales</taxon>
        <taxon>Streptomycetaceae</taxon>
        <taxon>Streptomyces</taxon>
    </lineage>
</organism>
<evidence type="ECO:0000256" key="4">
    <source>
        <dbReference type="ARBA" id="ARBA00022842"/>
    </source>
</evidence>
<evidence type="ECO:0000256" key="2">
    <source>
        <dbReference type="ARBA" id="ARBA00006171"/>
    </source>
</evidence>
<dbReference type="CDD" id="cd07505">
    <property type="entry name" value="HAD_BPGM-like"/>
    <property type="match status" value="1"/>
</dbReference>
<evidence type="ECO:0000313" key="6">
    <source>
        <dbReference type="EMBL" id="MER6168044.1"/>
    </source>
</evidence>
<dbReference type="InterPro" id="IPR023214">
    <property type="entry name" value="HAD_sf"/>
</dbReference>
<dbReference type="SFLD" id="SFLDG01129">
    <property type="entry name" value="C1.5:_HAD__Beta-PGM__Phosphata"/>
    <property type="match status" value="1"/>
</dbReference>
<gene>
    <name evidence="6" type="ORF">ABT188_26430</name>
</gene>
<comment type="caution">
    <text evidence="6">The sequence shown here is derived from an EMBL/GenBank/DDBJ whole genome shotgun (WGS) entry which is preliminary data.</text>
</comment>
<dbReference type="Pfam" id="PF00702">
    <property type="entry name" value="Hydrolase"/>
    <property type="match status" value="1"/>
</dbReference>
<dbReference type="PRINTS" id="PR00413">
    <property type="entry name" value="HADHALOGNASE"/>
</dbReference>
<dbReference type="SUPFAM" id="SSF56784">
    <property type="entry name" value="HAD-like"/>
    <property type="match status" value="1"/>
</dbReference>
<dbReference type="RefSeq" id="WP_352149443.1">
    <property type="nucleotide sequence ID" value="NZ_JBEOZY010000034.1"/>
</dbReference>
<sequence>MAPAARHDEGVLRLAGAVLTPRWAVLFDMDGTLVDTEPLLLDALSAVLGAAGVPAEEIRPQDLRGRAVAENLARLSVLAPAPMTTRELYERVSARLLDRLRSGTRPLPGALRLLRALRAARVPCALVSSSYRETVDAVLPSLGAAEFAVTLAGDEVTRPKPDPEAYRTAAARLGVTPGHCVVVEDSAAGLRSGRAAGCATVSVARTGEPVTLAVRGLTELTVRRLARLVEPGCRANPGARSATDARTS</sequence>
<dbReference type="PANTHER" id="PTHR46193:SF18">
    <property type="entry name" value="HEXITOL PHOSPHATASE B"/>
    <property type="match status" value="1"/>
</dbReference>
<evidence type="ECO:0000256" key="5">
    <source>
        <dbReference type="ARBA" id="ARBA00023277"/>
    </source>
</evidence>
<evidence type="ECO:0000256" key="1">
    <source>
        <dbReference type="ARBA" id="ARBA00001946"/>
    </source>
</evidence>
<accession>A0ABV1T373</accession>
<dbReference type="PANTHER" id="PTHR46193">
    <property type="entry name" value="6-PHOSPHOGLUCONATE PHOSPHATASE"/>
    <property type="match status" value="1"/>
</dbReference>
<dbReference type="Gene3D" id="1.10.150.240">
    <property type="entry name" value="Putative phosphatase, domain 2"/>
    <property type="match status" value="1"/>
</dbReference>
<dbReference type="InterPro" id="IPR023198">
    <property type="entry name" value="PGP-like_dom2"/>
</dbReference>
<dbReference type="InterPro" id="IPR051600">
    <property type="entry name" value="Beta-PGM-like"/>
</dbReference>
<dbReference type="NCBIfam" id="TIGR01509">
    <property type="entry name" value="HAD-SF-IA-v3"/>
    <property type="match status" value="1"/>
</dbReference>
<keyword evidence="4" id="KW-0460">Magnesium</keyword>
<dbReference type="EMBL" id="JBEOZY010000034">
    <property type="protein sequence ID" value="MER6168044.1"/>
    <property type="molecule type" value="Genomic_DNA"/>
</dbReference>
<comment type="similarity">
    <text evidence="2">Belongs to the HAD-like hydrolase superfamily. CbbY/CbbZ/Gph/YieH family.</text>
</comment>
<keyword evidence="5" id="KW-0119">Carbohydrate metabolism</keyword>
<proteinExistence type="inferred from homology"/>
<evidence type="ECO:0000256" key="3">
    <source>
        <dbReference type="ARBA" id="ARBA00022723"/>
    </source>
</evidence>
<dbReference type="Gene3D" id="3.40.50.1000">
    <property type="entry name" value="HAD superfamily/HAD-like"/>
    <property type="match status" value="1"/>
</dbReference>
<dbReference type="InterPro" id="IPR006439">
    <property type="entry name" value="HAD-SF_hydro_IA"/>
</dbReference>
<protein>
    <submittedName>
        <fullName evidence="6">HAD family phosphatase</fullName>
    </submittedName>
</protein>
<dbReference type="Proteomes" id="UP001496720">
    <property type="component" value="Unassembled WGS sequence"/>
</dbReference>
<dbReference type="SFLD" id="SFLDS00003">
    <property type="entry name" value="Haloacid_Dehalogenase"/>
    <property type="match status" value="1"/>
</dbReference>
<evidence type="ECO:0000313" key="7">
    <source>
        <dbReference type="Proteomes" id="UP001496720"/>
    </source>
</evidence>
<name>A0ABV1T373_9ACTN</name>